<sequence>MVQNKALEFARRRENNLRFFQQHYPDIYSYFASYQLTRAEVVISNAEDEVDLNVDGKSLYLGQGKARAHQGVELFRSTFKEGKLLPSLPPPRPGEYRHPRFAHKAVDQIVRKSPLKRESFLGYPIPNFYPLVVFQGVGLGYQIEELVTTAEVENAIIIEPELEIFGASLLTVDWQKVCSTFQRSDRSLRFLIGVERTEEDLWRALVRHLMHFTPMFPVMNLFLNERGDPVMSAVAKRIDREAITTLTTWGHYDDELRQLNNALHAFHEKIRVIPPKGTVKSDIPTLIVGSGPSLDNRIDDIKQMRDQVVLVSAGTGLSALIENDVYPDFHVELESDYINYRVISSYNREKLKSIRIIAASQICPLIWGLFGEQRLYFKKENPIGGMFGSENTNIAGGAPTCTNAAIAICTQLGLRNIFLFGTDFGFTDHEHHHSKRSVYMESEDQIIGSELKETSAKVFHKRSTFTVKGVNDTVVHTTPLYFTAKRAMEGLIESTCSVYPDSQFFNCADGADIEGSKWIDGREFKEVVGHSDGASKHSKVMRLIFSEDAETVSLNDMESVLNSTKEKLITLSKKIRELTEGNRLRGKKDITRLCSQVSRYLEGELYKSDPPFYFMVRGAVRHFLYAGFAHALALSDNDEIAVYLKKWKDEFLGCISALPDHFDSVTNKTYSLENDPWVHQSIDDPE</sequence>
<protein>
    <recommendedName>
        <fullName evidence="5">DUF115 domain-containing protein</fullName>
    </recommendedName>
</protein>
<keyword evidence="4" id="KW-1185">Reference proteome</keyword>
<feature type="domain" description="6-hydroxymethylpterin diphosphokinase MptE-like" evidence="1">
    <location>
        <begin position="277"/>
        <end position="428"/>
    </location>
</feature>
<evidence type="ECO:0000313" key="4">
    <source>
        <dbReference type="Proteomes" id="UP000601597"/>
    </source>
</evidence>
<name>A0ABQ3B1R1_9GAMM</name>
<dbReference type="PANTHER" id="PTHR41786">
    <property type="entry name" value="MOTILITY ACCESSORY FACTOR MAF"/>
    <property type="match status" value="1"/>
</dbReference>
<reference evidence="4" key="1">
    <citation type="journal article" date="2019" name="Int. J. Syst. Evol. Microbiol.">
        <title>The Global Catalogue of Microorganisms (GCM) 10K type strain sequencing project: providing services to taxonomists for standard genome sequencing and annotation.</title>
        <authorList>
            <consortium name="The Broad Institute Genomics Platform"/>
            <consortium name="The Broad Institute Genome Sequencing Center for Infectious Disease"/>
            <person name="Wu L."/>
            <person name="Ma J."/>
        </authorList>
    </citation>
    <scope>NUCLEOTIDE SEQUENCE [LARGE SCALE GENOMIC DNA]</scope>
    <source>
        <strain evidence="4">KCTC 22280</strain>
    </source>
</reference>
<evidence type="ECO:0008006" key="5">
    <source>
        <dbReference type="Google" id="ProtNLM"/>
    </source>
</evidence>
<accession>A0ABQ3B1R1</accession>
<evidence type="ECO:0000259" key="1">
    <source>
        <dbReference type="Pfam" id="PF01973"/>
    </source>
</evidence>
<proteinExistence type="predicted"/>
<dbReference type="RefSeq" id="WP_189575454.1">
    <property type="nucleotide sequence ID" value="NZ_BMXV01000003.1"/>
</dbReference>
<dbReference type="InterPro" id="IPR002826">
    <property type="entry name" value="MptE-like"/>
</dbReference>
<dbReference type="Proteomes" id="UP000601597">
    <property type="component" value="Unassembled WGS sequence"/>
</dbReference>
<organism evidence="3 4">
    <name type="scientific">Marinobacter zhanjiangensis</name>
    <dbReference type="NCBI Taxonomy" id="578215"/>
    <lineage>
        <taxon>Bacteria</taxon>
        <taxon>Pseudomonadati</taxon>
        <taxon>Pseudomonadota</taxon>
        <taxon>Gammaproteobacteria</taxon>
        <taxon>Pseudomonadales</taxon>
        <taxon>Marinobacteraceae</taxon>
        <taxon>Marinobacter</taxon>
    </lineage>
</organism>
<evidence type="ECO:0000313" key="3">
    <source>
        <dbReference type="EMBL" id="GGY70800.1"/>
    </source>
</evidence>
<dbReference type="EMBL" id="BMXV01000003">
    <property type="protein sequence ID" value="GGY70800.1"/>
    <property type="molecule type" value="Genomic_DNA"/>
</dbReference>
<evidence type="ECO:0000259" key="2">
    <source>
        <dbReference type="Pfam" id="PF20157"/>
    </source>
</evidence>
<dbReference type="Pfam" id="PF20157">
    <property type="entry name" value="Maf_flag10_N"/>
    <property type="match status" value="1"/>
</dbReference>
<feature type="domain" description="Glycosyltransferase Maf N-terminal" evidence="2">
    <location>
        <begin position="14"/>
        <end position="211"/>
    </location>
</feature>
<comment type="caution">
    <text evidence="3">The sequence shown here is derived from an EMBL/GenBank/DDBJ whole genome shotgun (WGS) entry which is preliminary data.</text>
</comment>
<dbReference type="PANTHER" id="PTHR41786:SF1">
    <property type="entry name" value="6-HYDROXYMETHYLPTERIN DIPHOSPHOKINASE MPTE-LIKE DOMAIN-CONTAINING PROTEIN"/>
    <property type="match status" value="1"/>
</dbReference>
<dbReference type="Pfam" id="PF01973">
    <property type="entry name" value="MptE-like"/>
    <property type="match status" value="1"/>
</dbReference>
<dbReference type="InterPro" id="IPR045376">
    <property type="entry name" value="Maf_N"/>
</dbReference>
<gene>
    <name evidence="3" type="ORF">GCM10007071_17330</name>
</gene>